<proteinExistence type="predicted"/>
<dbReference type="Pfam" id="PF17218">
    <property type="entry name" value="CBX7_C"/>
    <property type="match status" value="1"/>
</dbReference>
<dbReference type="PROSITE" id="PS50013">
    <property type="entry name" value="CHROMO_2"/>
    <property type="match status" value="1"/>
</dbReference>
<dbReference type="Gene3D" id="2.40.50.40">
    <property type="match status" value="1"/>
</dbReference>
<dbReference type="SMART" id="SM00298">
    <property type="entry name" value="CHROMO"/>
    <property type="match status" value="1"/>
</dbReference>
<keyword evidence="2" id="KW-0539">Nucleus</keyword>
<feature type="compositionally biased region" description="Basic and acidic residues" evidence="3">
    <location>
        <begin position="154"/>
        <end position="164"/>
    </location>
</feature>
<evidence type="ECO:0000259" key="4">
    <source>
        <dbReference type="PROSITE" id="PS50013"/>
    </source>
</evidence>
<dbReference type="InterPro" id="IPR017984">
    <property type="entry name" value="Chromo_dom_subgr"/>
</dbReference>
<dbReference type="Proteomes" id="UP001516400">
    <property type="component" value="Unassembled WGS sequence"/>
</dbReference>
<evidence type="ECO:0000256" key="2">
    <source>
        <dbReference type="ARBA" id="ARBA00023242"/>
    </source>
</evidence>
<dbReference type="PANTHER" id="PTHR46389:SF3">
    <property type="entry name" value="POLYCOMB GROUP PROTEIN PC"/>
    <property type="match status" value="1"/>
</dbReference>
<comment type="subcellular location">
    <subcellularLocation>
        <location evidence="1">Nucleus</location>
    </subcellularLocation>
</comment>
<feature type="compositionally biased region" description="Basic and acidic residues" evidence="3">
    <location>
        <begin position="264"/>
        <end position="285"/>
    </location>
</feature>
<dbReference type="Pfam" id="PF00385">
    <property type="entry name" value="Chromo"/>
    <property type="match status" value="1"/>
</dbReference>
<evidence type="ECO:0000313" key="5">
    <source>
        <dbReference type="EMBL" id="KAL3269482.1"/>
    </source>
</evidence>
<dbReference type="InterPro" id="IPR033773">
    <property type="entry name" value="CBX7_C"/>
</dbReference>
<reference evidence="5 6" key="1">
    <citation type="journal article" date="2021" name="BMC Biol.">
        <title>Horizontally acquired antibacterial genes associated with adaptive radiation of ladybird beetles.</title>
        <authorList>
            <person name="Li H.S."/>
            <person name="Tang X.F."/>
            <person name="Huang Y.H."/>
            <person name="Xu Z.Y."/>
            <person name="Chen M.L."/>
            <person name="Du X.Y."/>
            <person name="Qiu B.Y."/>
            <person name="Chen P.T."/>
            <person name="Zhang W."/>
            <person name="Slipinski A."/>
            <person name="Escalona H.E."/>
            <person name="Waterhouse R.M."/>
            <person name="Zwick A."/>
            <person name="Pang H."/>
        </authorList>
    </citation>
    <scope>NUCLEOTIDE SEQUENCE [LARGE SCALE GENOMIC DNA]</scope>
    <source>
        <strain evidence="5">SYSU2018</strain>
    </source>
</reference>
<evidence type="ECO:0000313" key="6">
    <source>
        <dbReference type="Proteomes" id="UP001516400"/>
    </source>
</evidence>
<feature type="region of interest" description="Disordered" evidence="3">
    <location>
        <begin position="56"/>
        <end position="300"/>
    </location>
</feature>
<dbReference type="PANTHER" id="PTHR46389">
    <property type="entry name" value="POLYCOMB GROUP PROTEIN PC"/>
    <property type="match status" value="1"/>
</dbReference>
<dbReference type="AlphaFoldDB" id="A0ABD2MTB7"/>
<name>A0ABD2MTB7_9CUCU</name>
<feature type="domain" description="Chromo" evidence="4">
    <location>
        <begin position="8"/>
        <end position="56"/>
    </location>
</feature>
<sequence>MELGDRVYAAEKIMKKRVRKGVTEYYVKWKGWSPKHNTWEPEENILDQRLIELFERSVRNDPHKRGPKKKERPIERKRIETEDEERASGEESQDEGSSTQTNQKTSKKEEEEVSQIEENPKESDPIEDNENSNSSSSEDRRPILARLEVTGTKRKAEVLSKESGKIGVTITTSSPTSPLPPPNKVPKIVQEKPPASLPVRTTNQRQSKPEEESTASSIPPISSPTVLPATAPRSNTDKRPSPVDPTLPHSAQKEPASPKPVASRTDEKRSDGKSNEGTDKNETIKQHSVNGHNNNNVSVPDTQLLTIPGSDYWLSRNPVADQVFITDVTVNLKTVTIRECKTEKGFFKERDDHSSDIV</sequence>
<evidence type="ECO:0000256" key="1">
    <source>
        <dbReference type="ARBA" id="ARBA00004123"/>
    </source>
</evidence>
<dbReference type="GO" id="GO:0005694">
    <property type="term" value="C:chromosome"/>
    <property type="evidence" value="ECO:0007669"/>
    <property type="project" value="UniProtKB-ARBA"/>
</dbReference>
<comment type="caution">
    <text evidence="5">The sequence shown here is derived from an EMBL/GenBank/DDBJ whole genome shotgun (WGS) entry which is preliminary data.</text>
</comment>
<feature type="compositionally biased region" description="Polar residues" evidence="3">
    <location>
        <begin position="95"/>
        <end position="104"/>
    </location>
</feature>
<dbReference type="PRINTS" id="PR00504">
    <property type="entry name" value="CHROMODOMAIN"/>
</dbReference>
<dbReference type="GO" id="GO:0005634">
    <property type="term" value="C:nucleus"/>
    <property type="evidence" value="ECO:0007669"/>
    <property type="project" value="UniProtKB-SubCell"/>
</dbReference>
<dbReference type="EMBL" id="JABFTP020000021">
    <property type="protein sequence ID" value="KAL3269482.1"/>
    <property type="molecule type" value="Genomic_DNA"/>
</dbReference>
<dbReference type="InterPro" id="IPR000953">
    <property type="entry name" value="Chromo/chromo_shadow_dom"/>
</dbReference>
<dbReference type="InterPro" id="IPR016197">
    <property type="entry name" value="Chromo-like_dom_sf"/>
</dbReference>
<feature type="compositionally biased region" description="Low complexity" evidence="3">
    <location>
        <begin position="214"/>
        <end position="225"/>
    </location>
</feature>
<dbReference type="PROSITE" id="PS00598">
    <property type="entry name" value="CHROMO_1"/>
    <property type="match status" value="1"/>
</dbReference>
<dbReference type="CDD" id="cd18644">
    <property type="entry name" value="CD_polycomb"/>
    <property type="match status" value="1"/>
</dbReference>
<dbReference type="InterPro" id="IPR052458">
    <property type="entry name" value="PcG_PRC1-like_component"/>
</dbReference>
<feature type="compositionally biased region" description="Low complexity" evidence="3">
    <location>
        <begin position="287"/>
        <end position="299"/>
    </location>
</feature>
<organism evidence="5 6">
    <name type="scientific">Cryptolaemus montrouzieri</name>
    <dbReference type="NCBI Taxonomy" id="559131"/>
    <lineage>
        <taxon>Eukaryota</taxon>
        <taxon>Metazoa</taxon>
        <taxon>Ecdysozoa</taxon>
        <taxon>Arthropoda</taxon>
        <taxon>Hexapoda</taxon>
        <taxon>Insecta</taxon>
        <taxon>Pterygota</taxon>
        <taxon>Neoptera</taxon>
        <taxon>Endopterygota</taxon>
        <taxon>Coleoptera</taxon>
        <taxon>Polyphaga</taxon>
        <taxon>Cucujiformia</taxon>
        <taxon>Coccinelloidea</taxon>
        <taxon>Coccinellidae</taxon>
        <taxon>Scymninae</taxon>
        <taxon>Scymnini</taxon>
        <taxon>Cryptolaemus</taxon>
    </lineage>
</organism>
<evidence type="ECO:0000256" key="3">
    <source>
        <dbReference type="SAM" id="MobiDB-lite"/>
    </source>
</evidence>
<keyword evidence="6" id="KW-1185">Reference proteome</keyword>
<accession>A0ABD2MTB7</accession>
<dbReference type="SUPFAM" id="SSF54160">
    <property type="entry name" value="Chromo domain-like"/>
    <property type="match status" value="1"/>
</dbReference>
<gene>
    <name evidence="5" type="ORF">HHI36_008550</name>
</gene>
<dbReference type="InterPro" id="IPR023779">
    <property type="entry name" value="Chromodomain_CS"/>
</dbReference>
<protein>
    <recommendedName>
        <fullName evidence="4">Chromo domain-containing protein</fullName>
    </recommendedName>
</protein>
<dbReference type="InterPro" id="IPR023780">
    <property type="entry name" value="Chromo_domain"/>
</dbReference>